<organism evidence="1 2">
    <name type="scientific">Sesamum alatum</name>
    <dbReference type="NCBI Taxonomy" id="300844"/>
    <lineage>
        <taxon>Eukaryota</taxon>
        <taxon>Viridiplantae</taxon>
        <taxon>Streptophyta</taxon>
        <taxon>Embryophyta</taxon>
        <taxon>Tracheophyta</taxon>
        <taxon>Spermatophyta</taxon>
        <taxon>Magnoliopsida</taxon>
        <taxon>eudicotyledons</taxon>
        <taxon>Gunneridae</taxon>
        <taxon>Pentapetalae</taxon>
        <taxon>asterids</taxon>
        <taxon>lamiids</taxon>
        <taxon>Lamiales</taxon>
        <taxon>Pedaliaceae</taxon>
        <taxon>Sesamum</taxon>
    </lineage>
</organism>
<proteinExistence type="predicted"/>
<accession>A0AAE1Z4N3</accession>
<reference evidence="1" key="1">
    <citation type="submission" date="2020-06" db="EMBL/GenBank/DDBJ databases">
        <authorList>
            <person name="Li T."/>
            <person name="Hu X."/>
            <person name="Zhang T."/>
            <person name="Song X."/>
            <person name="Zhang H."/>
            <person name="Dai N."/>
            <person name="Sheng W."/>
            <person name="Hou X."/>
            <person name="Wei L."/>
        </authorList>
    </citation>
    <scope>NUCLEOTIDE SEQUENCE</scope>
    <source>
        <strain evidence="1">3651</strain>
        <tissue evidence="1">Leaf</tissue>
    </source>
</reference>
<keyword evidence="2" id="KW-1185">Reference proteome</keyword>
<evidence type="ECO:0000313" key="1">
    <source>
        <dbReference type="EMBL" id="KAK4441744.1"/>
    </source>
</evidence>
<protein>
    <submittedName>
        <fullName evidence="1">Uncharacterized protein</fullName>
    </submittedName>
</protein>
<dbReference type="AlphaFoldDB" id="A0AAE1Z4N3"/>
<reference evidence="1" key="2">
    <citation type="journal article" date="2024" name="Plant">
        <title>Genomic evolution and insights into agronomic trait innovations of Sesamum species.</title>
        <authorList>
            <person name="Miao H."/>
            <person name="Wang L."/>
            <person name="Qu L."/>
            <person name="Liu H."/>
            <person name="Sun Y."/>
            <person name="Le M."/>
            <person name="Wang Q."/>
            <person name="Wei S."/>
            <person name="Zheng Y."/>
            <person name="Lin W."/>
            <person name="Duan Y."/>
            <person name="Cao H."/>
            <person name="Xiong S."/>
            <person name="Wang X."/>
            <person name="Wei L."/>
            <person name="Li C."/>
            <person name="Ma Q."/>
            <person name="Ju M."/>
            <person name="Zhao R."/>
            <person name="Li G."/>
            <person name="Mu C."/>
            <person name="Tian Q."/>
            <person name="Mei H."/>
            <person name="Zhang T."/>
            <person name="Gao T."/>
            <person name="Zhang H."/>
        </authorList>
    </citation>
    <scope>NUCLEOTIDE SEQUENCE</scope>
    <source>
        <strain evidence="1">3651</strain>
    </source>
</reference>
<dbReference type="Proteomes" id="UP001293254">
    <property type="component" value="Unassembled WGS sequence"/>
</dbReference>
<name>A0AAE1Z4N3_9LAMI</name>
<comment type="caution">
    <text evidence="1">The sequence shown here is derived from an EMBL/GenBank/DDBJ whole genome shotgun (WGS) entry which is preliminary data.</text>
</comment>
<gene>
    <name evidence="1" type="ORF">Salat_0509300</name>
</gene>
<sequence length="113" mass="13165">MQYFNCDPSLEKFFALFCAYSSSRSQTPGFCYVNAHRYICFVGNLSSSTGSWKNKFFFIRSPLGGSWHVRTEWSFHKPTLKRIGTLSWDEGFIENVLTDHWFDADKLLTEDVL</sequence>
<evidence type="ECO:0000313" key="2">
    <source>
        <dbReference type="Proteomes" id="UP001293254"/>
    </source>
</evidence>
<dbReference type="EMBL" id="JACGWO010000001">
    <property type="protein sequence ID" value="KAK4441744.1"/>
    <property type="molecule type" value="Genomic_DNA"/>
</dbReference>